<dbReference type="AlphaFoldDB" id="A0A2C6KYA4"/>
<dbReference type="RefSeq" id="XP_067923271.1">
    <property type="nucleotide sequence ID" value="XM_068064754.1"/>
</dbReference>
<name>A0A2C6KYA4_9APIC</name>
<dbReference type="GeneID" id="94427965"/>
<accession>A0A2C6KYA4</accession>
<dbReference type="VEuPathDB" id="ToxoDB:CSUI_004566"/>
<feature type="region of interest" description="Disordered" evidence="1">
    <location>
        <begin position="55"/>
        <end position="77"/>
    </location>
</feature>
<dbReference type="EMBL" id="MIGC01002148">
    <property type="protein sequence ID" value="PHJ21589.1"/>
    <property type="molecule type" value="Genomic_DNA"/>
</dbReference>
<protein>
    <submittedName>
        <fullName evidence="2">Uncharacterized protein</fullName>
    </submittedName>
</protein>
<proteinExistence type="predicted"/>
<evidence type="ECO:0000256" key="1">
    <source>
        <dbReference type="SAM" id="MobiDB-lite"/>
    </source>
</evidence>
<evidence type="ECO:0000313" key="2">
    <source>
        <dbReference type="EMBL" id="PHJ21589.1"/>
    </source>
</evidence>
<keyword evidence="3" id="KW-1185">Reference proteome</keyword>
<dbReference type="OrthoDB" id="333083at2759"/>
<comment type="caution">
    <text evidence="2">The sequence shown here is derived from an EMBL/GenBank/DDBJ whole genome shotgun (WGS) entry which is preliminary data.</text>
</comment>
<gene>
    <name evidence="2" type="ORF">CSUI_004566</name>
</gene>
<feature type="compositionally biased region" description="Basic and acidic residues" evidence="1">
    <location>
        <begin position="776"/>
        <end position="789"/>
    </location>
</feature>
<feature type="region of interest" description="Disordered" evidence="1">
    <location>
        <begin position="420"/>
        <end position="440"/>
    </location>
</feature>
<organism evidence="2 3">
    <name type="scientific">Cystoisospora suis</name>
    <dbReference type="NCBI Taxonomy" id="483139"/>
    <lineage>
        <taxon>Eukaryota</taxon>
        <taxon>Sar</taxon>
        <taxon>Alveolata</taxon>
        <taxon>Apicomplexa</taxon>
        <taxon>Conoidasida</taxon>
        <taxon>Coccidia</taxon>
        <taxon>Eucoccidiorida</taxon>
        <taxon>Eimeriorina</taxon>
        <taxon>Sarcocystidae</taxon>
        <taxon>Cystoisospora</taxon>
    </lineage>
</organism>
<dbReference type="Proteomes" id="UP000221165">
    <property type="component" value="Unassembled WGS sequence"/>
</dbReference>
<feature type="region of interest" description="Disordered" evidence="1">
    <location>
        <begin position="239"/>
        <end position="271"/>
    </location>
</feature>
<feature type="region of interest" description="Disordered" evidence="1">
    <location>
        <begin position="968"/>
        <end position="1019"/>
    </location>
</feature>
<sequence>MASKIIRRWGDGTLSVNKGNPQWAAMSGRLGITQWRGALVLWSARQRRRWYASGSVMSGRDGQRKESAEAPEVPPSRTSCRRFEKVKRIFEPACDTSSTTRLEYSERSGMSPFCIGVGMCQGVSVPAQLARAFFSDTISSFPRFFLSREASASSLFSSIPGNVAFYTRSPRHISGLHKLSAQLHETHTSSGPLNELADKASHAVCGYSSLSVSRKSEGSLEATGGETIEASAVGLGLPKSKGGLKGEGGTGTRQAEHEEQSSSPFSSFSDDLGTSRAWVLDSGEIDPMAFSDVKLCKDFSFPALPELLERLKEQRQSLVLEWQDRAVASTQYKVHKKDGDPSSSPENFSAPSLTAYKIRVEKETQAELQRRMHVLDLLVKDLEENWEDQLAFLSSSDVVACTIKVAADIAAQGAKTPEDLTKFKNEDKRNKEEGKEDNIPLGKKVEGAASGETELACEHETKGSDDFLTRGLDGEKERSLRACLERQWGLCVERLKQLALDEEESFIVFCILCILNRTDAELLPQLVERLEAAYFSTQGLSKRLFHPLLEVWGETPRCNNLVALVNCLPLAAKARLVHMDQWAHECGDSVGEWRAASKIAEPVTLPNWQTMQPVDMEAWEKKQRRPLKTRYVQAKPIRQWDGRKLSATLALHGRQAISRDASLQSLVAVAAICGSPVRRAFRGTLLSETLNVLAAELLRRPADSLSAGVLALTTTLSYTPPFPAKKDLFAHLAASTRLWISRGLVASGDGDVTLTPSDAEQGAGLNPGEETPQAKQNKEHGHREDGSLWRERQLRERSLREQIAFLPVGIPVVGQIDNAEPAVDASRLEASLLLRLLVNFLSADAYEVPYDFFRCLSRRAAAALAKCRSRGQTSHLAEPRTAVFSVRELSSVFDGLSVSGWQDLTLEKELLLALLQALRQDGGALSSSFSAPALSVEACRSFYSKEGVQSSSSLALVVHGLACMGSAPSTPHALSHSGDKGRSGAFSRVPPEFPEKTRPGGRTSTAAEAYDNDSEDPGELRDKVMTASWALLEPVLDELCPETK</sequence>
<feature type="region of interest" description="Disordered" evidence="1">
    <location>
        <begin position="751"/>
        <end position="789"/>
    </location>
</feature>
<evidence type="ECO:0000313" key="3">
    <source>
        <dbReference type="Proteomes" id="UP000221165"/>
    </source>
</evidence>
<reference evidence="2 3" key="1">
    <citation type="journal article" date="2017" name="Int. J. Parasitol.">
        <title>The genome of the protozoan parasite Cystoisospora suis and a reverse vaccinology approach to identify vaccine candidates.</title>
        <authorList>
            <person name="Palmieri N."/>
            <person name="Shrestha A."/>
            <person name="Ruttkowski B."/>
            <person name="Beck T."/>
            <person name="Vogl C."/>
            <person name="Tomley F."/>
            <person name="Blake D.P."/>
            <person name="Joachim A."/>
        </authorList>
    </citation>
    <scope>NUCLEOTIDE SEQUENCE [LARGE SCALE GENOMIC DNA]</scope>
    <source>
        <strain evidence="2 3">Wien I</strain>
    </source>
</reference>